<accession>A0AAD7RMQ1</accession>
<proteinExistence type="predicted"/>
<reference evidence="2" key="1">
    <citation type="journal article" date="2023" name="Science">
        <title>Genome structures resolve the early diversification of teleost fishes.</title>
        <authorList>
            <person name="Parey E."/>
            <person name="Louis A."/>
            <person name="Montfort J."/>
            <person name="Bouchez O."/>
            <person name="Roques C."/>
            <person name="Iampietro C."/>
            <person name="Lluch J."/>
            <person name="Castinel A."/>
            <person name="Donnadieu C."/>
            <person name="Desvignes T."/>
            <person name="Floi Bucao C."/>
            <person name="Jouanno E."/>
            <person name="Wen M."/>
            <person name="Mejri S."/>
            <person name="Dirks R."/>
            <person name="Jansen H."/>
            <person name="Henkel C."/>
            <person name="Chen W.J."/>
            <person name="Zahm M."/>
            <person name="Cabau C."/>
            <person name="Klopp C."/>
            <person name="Thompson A.W."/>
            <person name="Robinson-Rechavi M."/>
            <person name="Braasch I."/>
            <person name="Lecointre G."/>
            <person name="Bobe J."/>
            <person name="Postlethwait J.H."/>
            <person name="Berthelot C."/>
            <person name="Roest Crollius H."/>
            <person name="Guiguen Y."/>
        </authorList>
    </citation>
    <scope>NUCLEOTIDE SEQUENCE</scope>
    <source>
        <strain evidence="2">NC1722</strain>
    </source>
</reference>
<dbReference type="AlphaFoldDB" id="A0AAD7RMQ1"/>
<comment type="caution">
    <text evidence="2">The sequence shown here is derived from an EMBL/GenBank/DDBJ whole genome shotgun (WGS) entry which is preliminary data.</text>
</comment>
<dbReference type="EMBL" id="JAINUG010000217">
    <property type="protein sequence ID" value="KAJ8387121.1"/>
    <property type="molecule type" value="Genomic_DNA"/>
</dbReference>
<keyword evidence="3" id="KW-1185">Reference proteome</keyword>
<feature type="compositionally biased region" description="Polar residues" evidence="1">
    <location>
        <begin position="14"/>
        <end position="23"/>
    </location>
</feature>
<protein>
    <submittedName>
        <fullName evidence="2">Uncharacterized protein</fullName>
    </submittedName>
</protein>
<feature type="region of interest" description="Disordered" evidence="1">
    <location>
        <begin position="1"/>
        <end position="108"/>
    </location>
</feature>
<gene>
    <name evidence="2" type="ORF">AAFF_G00160610</name>
</gene>
<sequence>MRRFLRSQKGRFSLRQSKSGTRSASKDFASSGKGLRTASVRESRSALAPLASEQPPGSTTLRGYRPGNGLEEDCSTRIRPAALRRHGGTPQEPENQGSAGSNATALPS</sequence>
<evidence type="ECO:0000313" key="2">
    <source>
        <dbReference type="EMBL" id="KAJ8387121.1"/>
    </source>
</evidence>
<organism evidence="2 3">
    <name type="scientific">Aldrovandia affinis</name>
    <dbReference type="NCBI Taxonomy" id="143900"/>
    <lineage>
        <taxon>Eukaryota</taxon>
        <taxon>Metazoa</taxon>
        <taxon>Chordata</taxon>
        <taxon>Craniata</taxon>
        <taxon>Vertebrata</taxon>
        <taxon>Euteleostomi</taxon>
        <taxon>Actinopterygii</taxon>
        <taxon>Neopterygii</taxon>
        <taxon>Teleostei</taxon>
        <taxon>Notacanthiformes</taxon>
        <taxon>Halosauridae</taxon>
        <taxon>Aldrovandia</taxon>
    </lineage>
</organism>
<evidence type="ECO:0000313" key="3">
    <source>
        <dbReference type="Proteomes" id="UP001221898"/>
    </source>
</evidence>
<feature type="compositionally biased region" description="Polar residues" evidence="1">
    <location>
        <begin position="92"/>
        <end position="108"/>
    </location>
</feature>
<name>A0AAD7RMQ1_9TELE</name>
<evidence type="ECO:0000256" key="1">
    <source>
        <dbReference type="SAM" id="MobiDB-lite"/>
    </source>
</evidence>
<dbReference type="Proteomes" id="UP001221898">
    <property type="component" value="Unassembled WGS sequence"/>
</dbReference>